<feature type="transmembrane region" description="Helical" evidence="1">
    <location>
        <begin position="12"/>
        <end position="36"/>
    </location>
</feature>
<keyword evidence="3" id="KW-1185">Reference proteome</keyword>
<feature type="transmembrane region" description="Helical" evidence="1">
    <location>
        <begin position="56"/>
        <end position="79"/>
    </location>
</feature>
<name>A0ABU3PWG7_9ACTN</name>
<evidence type="ECO:0008006" key="4">
    <source>
        <dbReference type="Google" id="ProtNLM"/>
    </source>
</evidence>
<proteinExistence type="predicted"/>
<evidence type="ECO:0000313" key="2">
    <source>
        <dbReference type="EMBL" id="MDT9593172.1"/>
    </source>
</evidence>
<dbReference type="RefSeq" id="WP_315732602.1">
    <property type="nucleotide sequence ID" value="NZ_JAVYII010000003.1"/>
</dbReference>
<organism evidence="2 3">
    <name type="scientific">Nocardioides imazamoxiresistens</name>
    <dbReference type="NCBI Taxonomy" id="3231893"/>
    <lineage>
        <taxon>Bacteria</taxon>
        <taxon>Bacillati</taxon>
        <taxon>Actinomycetota</taxon>
        <taxon>Actinomycetes</taxon>
        <taxon>Propionibacteriales</taxon>
        <taxon>Nocardioidaceae</taxon>
        <taxon>Nocardioides</taxon>
    </lineage>
</organism>
<reference evidence="2 3" key="1">
    <citation type="submission" date="2023-08" db="EMBL/GenBank/DDBJ databases">
        <title>Nocardioides seae sp. nov., a bacterium isolated from a soil.</title>
        <authorList>
            <person name="Wang X."/>
        </authorList>
    </citation>
    <scope>NUCLEOTIDE SEQUENCE [LARGE SCALE GENOMIC DNA]</scope>
    <source>
        <strain evidence="2 3">YZH12</strain>
    </source>
</reference>
<gene>
    <name evidence="2" type="ORF">RDV89_08840</name>
</gene>
<sequence length="167" mass="17231">MTLRLTRTPRRPWARLLAVLLLHGVVMAVVAYAFIAEAALTDGVEADPFFAGVRPGVGFAMFVASWGIVAFAAQVACAVARRGADVWVPAAVGATALTAALQGWIVFLVLARRLLGGNAPVPEDALGNAVVVVLQVLAGHAFAVLLAVALVHACGGVEQDVPIDEAT</sequence>
<dbReference type="Proteomes" id="UP001268542">
    <property type="component" value="Unassembled WGS sequence"/>
</dbReference>
<keyword evidence="1" id="KW-0812">Transmembrane</keyword>
<evidence type="ECO:0000313" key="3">
    <source>
        <dbReference type="Proteomes" id="UP001268542"/>
    </source>
</evidence>
<keyword evidence="1" id="KW-1133">Transmembrane helix</keyword>
<protein>
    <recommendedName>
        <fullName evidence="4">DUF2975 domain-containing protein</fullName>
    </recommendedName>
</protein>
<dbReference type="EMBL" id="JAVYII010000003">
    <property type="protein sequence ID" value="MDT9593172.1"/>
    <property type="molecule type" value="Genomic_DNA"/>
</dbReference>
<comment type="caution">
    <text evidence="2">The sequence shown here is derived from an EMBL/GenBank/DDBJ whole genome shotgun (WGS) entry which is preliminary data.</text>
</comment>
<accession>A0ABU3PWG7</accession>
<feature type="transmembrane region" description="Helical" evidence="1">
    <location>
        <begin position="130"/>
        <end position="151"/>
    </location>
</feature>
<evidence type="ECO:0000256" key="1">
    <source>
        <dbReference type="SAM" id="Phobius"/>
    </source>
</evidence>
<keyword evidence="1" id="KW-0472">Membrane</keyword>
<feature type="transmembrane region" description="Helical" evidence="1">
    <location>
        <begin position="86"/>
        <end position="110"/>
    </location>
</feature>